<feature type="region of interest" description="Disordered" evidence="1">
    <location>
        <begin position="92"/>
        <end position="118"/>
    </location>
</feature>
<feature type="region of interest" description="Disordered" evidence="1">
    <location>
        <begin position="1"/>
        <end position="79"/>
    </location>
</feature>
<sequence length="157" mass="17478">MDQLDSDSRSRRSERRLSGESSRSSSSDSVPGDHSCDFEPALEFDDTELVHAVEADMDLDNDKDTANTDSDLLESPMSDGLMEDNFEEILGTDGFPPELDDNDDENNENKIVEEEEEDYSDISKYGIIEIAGDDSYGRKVIVISACKLPSNKDFNHA</sequence>
<dbReference type="EMBL" id="KK122503">
    <property type="protein sequence ID" value="KFM82836.1"/>
    <property type="molecule type" value="Genomic_DNA"/>
</dbReference>
<feature type="compositionally biased region" description="Low complexity" evidence="1">
    <location>
        <begin position="19"/>
        <end position="29"/>
    </location>
</feature>
<organism evidence="2 3">
    <name type="scientific">Stegodyphus mimosarum</name>
    <name type="common">African social velvet spider</name>
    <dbReference type="NCBI Taxonomy" id="407821"/>
    <lineage>
        <taxon>Eukaryota</taxon>
        <taxon>Metazoa</taxon>
        <taxon>Ecdysozoa</taxon>
        <taxon>Arthropoda</taxon>
        <taxon>Chelicerata</taxon>
        <taxon>Arachnida</taxon>
        <taxon>Araneae</taxon>
        <taxon>Araneomorphae</taxon>
        <taxon>Entelegynae</taxon>
        <taxon>Eresoidea</taxon>
        <taxon>Eresidae</taxon>
        <taxon>Stegodyphus</taxon>
    </lineage>
</organism>
<protein>
    <submittedName>
        <fullName evidence="2">Rho GTPase-activating protein 1</fullName>
    </submittedName>
</protein>
<reference evidence="2 3" key="1">
    <citation type="submission" date="2013-11" db="EMBL/GenBank/DDBJ databases">
        <title>Genome sequencing of Stegodyphus mimosarum.</title>
        <authorList>
            <person name="Bechsgaard J."/>
        </authorList>
    </citation>
    <scope>NUCLEOTIDE SEQUENCE [LARGE SCALE GENOMIC DNA]</scope>
</reference>
<feature type="non-terminal residue" evidence="2">
    <location>
        <position position="157"/>
    </location>
</feature>
<dbReference type="STRING" id="407821.A0A087UZP7"/>
<feature type="compositionally biased region" description="Basic and acidic residues" evidence="1">
    <location>
        <begin position="1"/>
        <end position="18"/>
    </location>
</feature>
<accession>A0A087UZP7</accession>
<proteinExistence type="predicted"/>
<gene>
    <name evidence="2" type="ORF">X975_24334</name>
</gene>
<evidence type="ECO:0000313" key="2">
    <source>
        <dbReference type="EMBL" id="KFM82836.1"/>
    </source>
</evidence>
<evidence type="ECO:0000256" key="1">
    <source>
        <dbReference type="SAM" id="MobiDB-lite"/>
    </source>
</evidence>
<dbReference type="Proteomes" id="UP000054359">
    <property type="component" value="Unassembled WGS sequence"/>
</dbReference>
<name>A0A087UZP7_STEMI</name>
<dbReference type="AlphaFoldDB" id="A0A087UZP7"/>
<keyword evidence="3" id="KW-1185">Reference proteome</keyword>
<evidence type="ECO:0000313" key="3">
    <source>
        <dbReference type="Proteomes" id="UP000054359"/>
    </source>
</evidence>
<feature type="compositionally biased region" description="Basic and acidic residues" evidence="1">
    <location>
        <begin position="48"/>
        <end position="66"/>
    </location>
</feature>
<dbReference type="OrthoDB" id="19923at2759"/>